<accession>A0A4Y2Q266</accession>
<sequence length="63" mass="7481">MTNAPLFVRNDVIRKDLKIEMIEDHMKNISRKFFTQLQDHKNPLINGQVNKNGKYPYPYSTTK</sequence>
<organism evidence="2 3">
    <name type="scientific">Araneus ventricosus</name>
    <name type="common">Orbweaver spider</name>
    <name type="synonym">Epeira ventricosa</name>
    <dbReference type="NCBI Taxonomy" id="182803"/>
    <lineage>
        <taxon>Eukaryota</taxon>
        <taxon>Metazoa</taxon>
        <taxon>Ecdysozoa</taxon>
        <taxon>Arthropoda</taxon>
        <taxon>Chelicerata</taxon>
        <taxon>Arachnida</taxon>
        <taxon>Araneae</taxon>
        <taxon>Araneomorphae</taxon>
        <taxon>Entelegynae</taxon>
        <taxon>Araneoidea</taxon>
        <taxon>Araneidae</taxon>
        <taxon>Araneus</taxon>
    </lineage>
</organism>
<protein>
    <submittedName>
        <fullName evidence="2">Uncharacterized protein</fullName>
    </submittedName>
</protein>
<reference evidence="2 3" key="1">
    <citation type="journal article" date="2019" name="Sci. Rep.">
        <title>Orb-weaving spider Araneus ventricosus genome elucidates the spidroin gene catalogue.</title>
        <authorList>
            <person name="Kono N."/>
            <person name="Nakamura H."/>
            <person name="Ohtoshi R."/>
            <person name="Moran D.A.P."/>
            <person name="Shinohara A."/>
            <person name="Yoshida Y."/>
            <person name="Fujiwara M."/>
            <person name="Mori M."/>
            <person name="Tomita M."/>
            <person name="Arakawa K."/>
        </authorList>
    </citation>
    <scope>NUCLEOTIDE SEQUENCE [LARGE SCALE GENOMIC DNA]</scope>
</reference>
<dbReference type="OrthoDB" id="415068at2759"/>
<dbReference type="EMBL" id="BGPR01012775">
    <property type="protein sequence ID" value="GBN57609.1"/>
    <property type="molecule type" value="Genomic_DNA"/>
</dbReference>
<name>A0A4Y2Q266_ARAVE</name>
<gene>
    <name evidence="2" type="ORF">AVEN_141751_1</name>
</gene>
<evidence type="ECO:0000256" key="1">
    <source>
        <dbReference type="SAM" id="MobiDB-lite"/>
    </source>
</evidence>
<evidence type="ECO:0000313" key="2">
    <source>
        <dbReference type="EMBL" id="GBN57609.1"/>
    </source>
</evidence>
<evidence type="ECO:0000313" key="3">
    <source>
        <dbReference type="Proteomes" id="UP000499080"/>
    </source>
</evidence>
<feature type="region of interest" description="Disordered" evidence="1">
    <location>
        <begin position="44"/>
        <end position="63"/>
    </location>
</feature>
<keyword evidence="3" id="KW-1185">Reference proteome</keyword>
<comment type="caution">
    <text evidence="2">The sequence shown here is derived from an EMBL/GenBank/DDBJ whole genome shotgun (WGS) entry which is preliminary data.</text>
</comment>
<feature type="non-terminal residue" evidence="2">
    <location>
        <position position="63"/>
    </location>
</feature>
<dbReference type="AlphaFoldDB" id="A0A4Y2Q266"/>
<proteinExistence type="predicted"/>
<dbReference type="Proteomes" id="UP000499080">
    <property type="component" value="Unassembled WGS sequence"/>
</dbReference>